<dbReference type="EMBL" id="JACOOW010000005">
    <property type="protein sequence ID" value="MBC5656354.1"/>
    <property type="molecule type" value="Genomic_DNA"/>
</dbReference>
<name>A0AAW3X1P5_9CLOT</name>
<dbReference type="RefSeq" id="WP_118653004.1">
    <property type="nucleotide sequence ID" value="NZ_JACOOW010000005.1"/>
</dbReference>
<dbReference type="InterPro" id="IPR010918">
    <property type="entry name" value="PurM-like_C_dom"/>
</dbReference>
<feature type="domain" description="PurM-like C-terminal" evidence="1">
    <location>
        <begin position="90"/>
        <end position="170"/>
    </location>
</feature>
<evidence type="ECO:0000313" key="2">
    <source>
        <dbReference type="EMBL" id="MBC5656354.1"/>
    </source>
</evidence>
<accession>A0AAW3X1P5</accession>
<dbReference type="Gene3D" id="3.90.650.10">
    <property type="entry name" value="PurM-like C-terminal domain"/>
    <property type="match status" value="1"/>
</dbReference>
<dbReference type="AlphaFoldDB" id="A0AAW3X1P5"/>
<gene>
    <name evidence="2" type="ORF">H8S19_04615</name>
</gene>
<dbReference type="SUPFAM" id="SSF56042">
    <property type="entry name" value="PurM C-terminal domain-like"/>
    <property type="match status" value="1"/>
</dbReference>
<evidence type="ECO:0000313" key="3">
    <source>
        <dbReference type="Proteomes" id="UP000653904"/>
    </source>
</evidence>
<comment type="caution">
    <text evidence="2">The sequence shown here is derived from an EMBL/GenBank/DDBJ whole genome shotgun (WGS) entry which is preliminary data.</text>
</comment>
<organism evidence="2 3">
    <name type="scientific">Clostridium segne</name>
    <dbReference type="NCBI Taxonomy" id="2763038"/>
    <lineage>
        <taxon>Bacteria</taxon>
        <taxon>Bacillati</taxon>
        <taxon>Bacillota</taxon>
        <taxon>Clostridia</taxon>
        <taxon>Eubacteriales</taxon>
        <taxon>Clostridiaceae</taxon>
        <taxon>Clostridium</taxon>
    </lineage>
</organism>
<keyword evidence="3" id="KW-1185">Reference proteome</keyword>
<evidence type="ECO:0000259" key="1">
    <source>
        <dbReference type="Pfam" id="PF02769"/>
    </source>
</evidence>
<sequence length="205" mass="22925">MNIKDEIFEVYGEMKAEQDLLAVGYTALLGTSMAAKSGEAALLNRFSARYVRECQNLYEKWNPSPLLETFAAHKERKVLTRLGASAWYPAGGGGVMAALWHFFDGFGLGFEMDLRKLPIRQETVEVCEVFDLNPYRLQSQGCILLTASSGPKLLKNLEREGIPAALIGRTRTAIGREIYSGEVHSFLDRPKPDEIDKMKDLPKSH</sequence>
<protein>
    <recommendedName>
        <fullName evidence="1">PurM-like C-terminal domain-containing protein</fullName>
    </recommendedName>
</protein>
<reference evidence="2 3" key="1">
    <citation type="submission" date="2020-08" db="EMBL/GenBank/DDBJ databases">
        <title>Genome public.</title>
        <authorList>
            <person name="Liu C."/>
            <person name="Sun Q."/>
        </authorList>
    </citation>
    <scope>NUCLEOTIDE SEQUENCE [LARGE SCALE GENOMIC DNA]</scope>
    <source>
        <strain evidence="2 3">BX14</strain>
    </source>
</reference>
<dbReference type="Pfam" id="PF02769">
    <property type="entry name" value="AIRS_C"/>
    <property type="match status" value="1"/>
</dbReference>
<proteinExistence type="predicted"/>
<dbReference type="Proteomes" id="UP000653904">
    <property type="component" value="Unassembled WGS sequence"/>
</dbReference>
<dbReference type="InterPro" id="IPR036676">
    <property type="entry name" value="PurM-like_C_sf"/>
</dbReference>